<dbReference type="GO" id="GO:0022857">
    <property type="term" value="F:transmembrane transporter activity"/>
    <property type="evidence" value="ECO:0007669"/>
    <property type="project" value="InterPro"/>
</dbReference>
<reference evidence="6" key="2">
    <citation type="journal article" date="2017" name="Nat. Plants">
        <title>The Aegilops tauschii genome reveals multiple impacts of transposons.</title>
        <authorList>
            <person name="Zhao G."/>
            <person name="Zou C."/>
            <person name="Li K."/>
            <person name="Wang K."/>
            <person name="Li T."/>
            <person name="Gao L."/>
            <person name="Zhang X."/>
            <person name="Wang H."/>
            <person name="Yang Z."/>
            <person name="Liu X."/>
            <person name="Jiang W."/>
            <person name="Mao L."/>
            <person name="Kong X."/>
            <person name="Jiao Y."/>
            <person name="Jia J."/>
        </authorList>
    </citation>
    <scope>NUCLEOTIDE SEQUENCE [LARGE SCALE GENOMIC DNA]</scope>
    <source>
        <strain evidence="6">cv. AL8/78</strain>
    </source>
</reference>
<reference evidence="5" key="5">
    <citation type="journal article" date="2021" name="G3 (Bethesda)">
        <title>Aegilops tauschii genome assembly Aet v5.0 features greater sequence contiguity and improved annotation.</title>
        <authorList>
            <person name="Wang L."/>
            <person name="Zhu T."/>
            <person name="Rodriguez J.C."/>
            <person name="Deal K.R."/>
            <person name="Dubcovsky J."/>
            <person name="McGuire P.E."/>
            <person name="Lux T."/>
            <person name="Spannagl M."/>
            <person name="Mayer K.F.X."/>
            <person name="Baldrich P."/>
            <person name="Meyers B.C."/>
            <person name="Huo N."/>
            <person name="Gu Y.Q."/>
            <person name="Zhou H."/>
            <person name="Devos K.M."/>
            <person name="Bennetzen J.L."/>
            <person name="Unver T."/>
            <person name="Budak H."/>
            <person name="Gulick P.J."/>
            <person name="Galiba G."/>
            <person name="Kalapos B."/>
            <person name="Nelson D.R."/>
            <person name="Li P."/>
            <person name="You F.M."/>
            <person name="Luo M.C."/>
            <person name="Dvorak J."/>
        </authorList>
    </citation>
    <scope>NUCLEOTIDE SEQUENCE [LARGE SCALE GENOMIC DNA]</scope>
    <source>
        <strain evidence="5">cv. AL8/78</strain>
    </source>
</reference>
<feature type="transmembrane region" description="Helical" evidence="4">
    <location>
        <begin position="52"/>
        <end position="69"/>
    </location>
</feature>
<reference evidence="5" key="4">
    <citation type="submission" date="2019-03" db="UniProtKB">
        <authorList>
            <consortium name="EnsemblPlants"/>
        </authorList>
    </citation>
    <scope>IDENTIFICATION</scope>
</reference>
<keyword evidence="2 4" id="KW-1133">Transmembrane helix</keyword>
<keyword evidence="3 4" id="KW-0472">Membrane</keyword>
<evidence type="ECO:0000256" key="4">
    <source>
        <dbReference type="SAM" id="Phobius"/>
    </source>
</evidence>
<protein>
    <recommendedName>
        <fullName evidence="7">WAT1-related protein</fullName>
    </recommendedName>
</protein>
<keyword evidence="1 4" id="KW-0812">Transmembrane</keyword>
<reference evidence="6" key="1">
    <citation type="journal article" date="2014" name="Science">
        <title>Ancient hybridizations among the ancestral genomes of bread wheat.</title>
        <authorList>
            <consortium name="International Wheat Genome Sequencing Consortium,"/>
            <person name="Marcussen T."/>
            <person name="Sandve S.R."/>
            <person name="Heier L."/>
            <person name="Spannagl M."/>
            <person name="Pfeifer M."/>
            <person name="Jakobsen K.S."/>
            <person name="Wulff B.B."/>
            <person name="Steuernagel B."/>
            <person name="Mayer K.F."/>
            <person name="Olsen O.A."/>
        </authorList>
    </citation>
    <scope>NUCLEOTIDE SEQUENCE [LARGE SCALE GENOMIC DNA]</scope>
    <source>
        <strain evidence="6">cv. AL8/78</strain>
    </source>
</reference>
<dbReference type="Gramene" id="AET5Gv20532600.7">
    <property type="protein sequence ID" value="AET5Gv20532600.7"/>
    <property type="gene ID" value="AET5Gv20532600"/>
</dbReference>
<evidence type="ECO:0000313" key="6">
    <source>
        <dbReference type="Proteomes" id="UP000015105"/>
    </source>
</evidence>
<accession>A0A453KWC0</accession>
<dbReference type="Proteomes" id="UP000015105">
    <property type="component" value="Chromosome 5D"/>
</dbReference>
<evidence type="ECO:0008006" key="7">
    <source>
        <dbReference type="Google" id="ProtNLM"/>
    </source>
</evidence>
<evidence type="ECO:0000256" key="2">
    <source>
        <dbReference type="ARBA" id="ARBA00022989"/>
    </source>
</evidence>
<proteinExistence type="predicted"/>
<keyword evidence="6" id="KW-1185">Reference proteome</keyword>
<dbReference type="AlphaFoldDB" id="A0A453KWC0"/>
<dbReference type="InterPro" id="IPR030184">
    <property type="entry name" value="WAT1-related"/>
</dbReference>
<dbReference type="PANTHER" id="PTHR31218">
    <property type="entry name" value="WAT1-RELATED PROTEIN"/>
    <property type="match status" value="1"/>
</dbReference>
<dbReference type="EnsemblPlants" id="AET5Gv20532600.7">
    <property type="protein sequence ID" value="AET5Gv20532600.7"/>
    <property type="gene ID" value="AET5Gv20532600"/>
</dbReference>
<dbReference type="GO" id="GO:0016020">
    <property type="term" value="C:membrane"/>
    <property type="evidence" value="ECO:0007669"/>
    <property type="project" value="InterPro"/>
</dbReference>
<name>A0A453KWC0_AEGTS</name>
<sequence length="95" mass="10540">RLEKVDLRSSRSIAKIVGTVVCLAGAMLMAFFKGPKLLGALLLPATGDWVKGGIYLMGNAFCFSIWYILQASIALHAPWLENIYPVSIRLWTTRK</sequence>
<organism evidence="5 6">
    <name type="scientific">Aegilops tauschii subsp. strangulata</name>
    <name type="common">Goatgrass</name>
    <dbReference type="NCBI Taxonomy" id="200361"/>
    <lineage>
        <taxon>Eukaryota</taxon>
        <taxon>Viridiplantae</taxon>
        <taxon>Streptophyta</taxon>
        <taxon>Embryophyta</taxon>
        <taxon>Tracheophyta</taxon>
        <taxon>Spermatophyta</taxon>
        <taxon>Magnoliopsida</taxon>
        <taxon>Liliopsida</taxon>
        <taxon>Poales</taxon>
        <taxon>Poaceae</taxon>
        <taxon>BOP clade</taxon>
        <taxon>Pooideae</taxon>
        <taxon>Triticodae</taxon>
        <taxon>Triticeae</taxon>
        <taxon>Triticinae</taxon>
        <taxon>Aegilops</taxon>
    </lineage>
</organism>
<feature type="transmembrane region" description="Helical" evidence="4">
    <location>
        <begin position="12"/>
        <end position="32"/>
    </location>
</feature>
<evidence type="ECO:0000256" key="1">
    <source>
        <dbReference type="ARBA" id="ARBA00022692"/>
    </source>
</evidence>
<reference evidence="5" key="3">
    <citation type="journal article" date="2017" name="Nature">
        <title>Genome sequence of the progenitor of the wheat D genome Aegilops tauschii.</title>
        <authorList>
            <person name="Luo M.C."/>
            <person name="Gu Y.Q."/>
            <person name="Puiu D."/>
            <person name="Wang H."/>
            <person name="Twardziok S.O."/>
            <person name="Deal K.R."/>
            <person name="Huo N."/>
            <person name="Zhu T."/>
            <person name="Wang L."/>
            <person name="Wang Y."/>
            <person name="McGuire P.E."/>
            <person name="Liu S."/>
            <person name="Long H."/>
            <person name="Ramasamy R.K."/>
            <person name="Rodriguez J.C."/>
            <person name="Van S.L."/>
            <person name="Yuan L."/>
            <person name="Wang Z."/>
            <person name="Xia Z."/>
            <person name="Xiao L."/>
            <person name="Anderson O.D."/>
            <person name="Ouyang S."/>
            <person name="Liang Y."/>
            <person name="Zimin A.V."/>
            <person name="Pertea G."/>
            <person name="Qi P."/>
            <person name="Bennetzen J.L."/>
            <person name="Dai X."/>
            <person name="Dawson M.W."/>
            <person name="Muller H.G."/>
            <person name="Kugler K."/>
            <person name="Rivarola-Duarte L."/>
            <person name="Spannagl M."/>
            <person name="Mayer K.F.X."/>
            <person name="Lu F.H."/>
            <person name="Bevan M.W."/>
            <person name="Leroy P."/>
            <person name="Li P."/>
            <person name="You F.M."/>
            <person name="Sun Q."/>
            <person name="Liu Z."/>
            <person name="Lyons E."/>
            <person name="Wicker T."/>
            <person name="Salzberg S.L."/>
            <person name="Devos K.M."/>
            <person name="Dvorak J."/>
        </authorList>
    </citation>
    <scope>NUCLEOTIDE SEQUENCE [LARGE SCALE GENOMIC DNA]</scope>
    <source>
        <strain evidence="5">cv. AL8/78</strain>
    </source>
</reference>
<evidence type="ECO:0000256" key="3">
    <source>
        <dbReference type="ARBA" id="ARBA00023136"/>
    </source>
</evidence>
<evidence type="ECO:0000313" key="5">
    <source>
        <dbReference type="EnsemblPlants" id="AET5Gv20532600.7"/>
    </source>
</evidence>